<protein>
    <submittedName>
        <fullName evidence="1">Uncharacterized protein</fullName>
    </submittedName>
</protein>
<organism evidence="1 2">
    <name type="scientific">Streptomyces tunisiensis</name>
    <dbReference type="NCBI Taxonomy" id="948699"/>
    <lineage>
        <taxon>Bacteria</taxon>
        <taxon>Bacillati</taxon>
        <taxon>Actinomycetota</taxon>
        <taxon>Actinomycetes</taxon>
        <taxon>Kitasatosporales</taxon>
        <taxon>Streptomycetaceae</taxon>
        <taxon>Streptomyces</taxon>
    </lineage>
</organism>
<gene>
    <name evidence="1" type="ORF">GCM10022285_65350</name>
</gene>
<proteinExistence type="predicted"/>
<reference evidence="2" key="1">
    <citation type="journal article" date="2019" name="Int. J. Syst. Evol. Microbiol.">
        <title>The Global Catalogue of Microorganisms (GCM) 10K type strain sequencing project: providing services to taxonomists for standard genome sequencing and annotation.</title>
        <authorList>
            <consortium name="The Broad Institute Genomics Platform"/>
            <consortium name="The Broad Institute Genome Sequencing Center for Infectious Disease"/>
            <person name="Wu L."/>
            <person name="Ma J."/>
        </authorList>
    </citation>
    <scope>NUCLEOTIDE SEQUENCE [LARGE SCALE GENOMIC DNA]</scope>
    <source>
        <strain evidence="2">JCM 17589</strain>
    </source>
</reference>
<sequence>MTALLHRDPGATACDDRLQLARPDRAVTSRSAADLADGCIGFPFG</sequence>
<evidence type="ECO:0000313" key="2">
    <source>
        <dbReference type="Proteomes" id="UP001501845"/>
    </source>
</evidence>
<accession>A0ABP7ZBR1</accession>
<dbReference type="Proteomes" id="UP001501845">
    <property type="component" value="Unassembled WGS sequence"/>
</dbReference>
<dbReference type="RefSeq" id="WP_346158472.1">
    <property type="nucleotide sequence ID" value="NZ_BAABBU010000037.1"/>
</dbReference>
<name>A0ABP7ZBR1_9ACTN</name>
<dbReference type="EMBL" id="BAABBU010000037">
    <property type="protein sequence ID" value="GAA4152637.1"/>
    <property type="molecule type" value="Genomic_DNA"/>
</dbReference>
<keyword evidence="2" id="KW-1185">Reference proteome</keyword>
<evidence type="ECO:0000313" key="1">
    <source>
        <dbReference type="EMBL" id="GAA4152637.1"/>
    </source>
</evidence>
<comment type="caution">
    <text evidence="1">The sequence shown here is derived from an EMBL/GenBank/DDBJ whole genome shotgun (WGS) entry which is preliminary data.</text>
</comment>